<dbReference type="CDD" id="cd06171">
    <property type="entry name" value="Sigma70_r4"/>
    <property type="match status" value="1"/>
</dbReference>
<dbReference type="InterPro" id="IPR039425">
    <property type="entry name" value="RNA_pol_sigma-70-like"/>
</dbReference>
<dbReference type="PANTHER" id="PTHR43133">
    <property type="entry name" value="RNA POLYMERASE ECF-TYPE SIGMA FACTO"/>
    <property type="match status" value="1"/>
</dbReference>
<keyword evidence="3" id="KW-0731">Sigma factor</keyword>
<dbReference type="GO" id="GO:0016987">
    <property type="term" value="F:sigma factor activity"/>
    <property type="evidence" value="ECO:0007669"/>
    <property type="project" value="UniProtKB-KW"/>
</dbReference>
<sequence>MVLEQLINECKKNCPKAQEQLYLLFVKKFFGVCLKYSSSYADAQDNLQDGFLIIFGKMRQFSDKGSFEGWAKRILINNILQKYKGVRFMEVLDDKIADVEVDIDDENISLEFLMQIIHELPDQYRIVFSLYVLDGYSHKEISEILNISTGTTKSNLFRARLILKEKIEKITEIKYESSVK</sequence>
<dbReference type="InterPro" id="IPR013325">
    <property type="entry name" value="RNA_pol_sigma_r2"/>
</dbReference>
<reference evidence="8" key="1">
    <citation type="submission" date="2016-10" db="EMBL/GenBank/DDBJ databases">
        <authorList>
            <person name="Varghese N."/>
            <person name="Submissions S."/>
        </authorList>
    </citation>
    <scope>NUCLEOTIDE SEQUENCE [LARGE SCALE GENOMIC DNA]</scope>
    <source>
        <strain evidence="8">DSM 15719</strain>
    </source>
</reference>
<evidence type="ECO:0000256" key="2">
    <source>
        <dbReference type="ARBA" id="ARBA00023015"/>
    </source>
</evidence>
<dbReference type="NCBIfam" id="TIGR02937">
    <property type="entry name" value="sigma70-ECF"/>
    <property type="match status" value="1"/>
</dbReference>
<dbReference type="Proteomes" id="UP000183658">
    <property type="component" value="Unassembled WGS sequence"/>
</dbReference>
<dbReference type="Gene3D" id="1.10.10.10">
    <property type="entry name" value="Winged helix-like DNA-binding domain superfamily/Winged helix DNA-binding domain"/>
    <property type="match status" value="1"/>
</dbReference>
<dbReference type="RefSeq" id="WP_074722302.1">
    <property type="nucleotide sequence ID" value="NZ_CBCRVS010000010.1"/>
</dbReference>
<protein>
    <submittedName>
        <fullName evidence="7">RNA polymerase sigma-70 factor, ECF subfamily</fullName>
    </submittedName>
</protein>
<comment type="similarity">
    <text evidence="1">Belongs to the sigma-70 factor family. ECF subfamily.</text>
</comment>
<evidence type="ECO:0000256" key="3">
    <source>
        <dbReference type="ARBA" id="ARBA00023082"/>
    </source>
</evidence>
<feature type="domain" description="RNA polymerase sigma-70 region 2" evidence="5">
    <location>
        <begin position="26"/>
        <end position="83"/>
    </location>
</feature>
<dbReference type="InterPro" id="IPR036388">
    <property type="entry name" value="WH-like_DNA-bd_sf"/>
</dbReference>
<dbReference type="Pfam" id="PF04542">
    <property type="entry name" value="Sigma70_r2"/>
    <property type="match status" value="1"/>
</dbReference>
<evidence type="ECO:0000313" key="8">
    <source>
        <dbReference type="Proteomes" id="UP000183658"/>
    </source>
</evidence>
<evidence type="ECO:0000259" key="6">
    <source>
        <dbReference type="Pfam" id="PF08281"/>
    </source>
</evidence>
<dbReference type="Gene3D" id="1.10.1740.10">
    <property type="match status" value="1"/>
</dbReference>
<dbReference type="PANTHER" id="PTHR43133:SF46">
    <property type="entry name" value="RNA POLYMERASE SIGMA-70 FACTOR ECF SUBFAMILY"/>
    <property type="match status" value="1"/>
</dbReference>
<dbReference type="EMBL" id="FOFZ01000003">
    <property type="protein sequence ID" value="SEQ61004.1"/>
    <property type="molecule type" value="Genomic_DNA"/>
</dbReference>
<keyword evidence="2" id="KW-0805">Transcription regulation</keyword>
<evidence type="ECO:0000256" key="4">
    <source>
        <dbReference type="ARBA" id="ARBA00023163"/>
    </source>
</evidence>
<dbReference type="GO" id="GO:0003677">
    <property type="term" value="F:DNA binding"/>
    <property type="evidence" value="ECO:0007669"/>
    <property type="project" value="InterPro"/>
</dbReference>
<dbReference type="SUPFAM" id="SSF88946">
    <property type="entry name" value="Sigma2 domain of RNA polymerase sigma factors"/>
    <property type="match status" value="1"/>
</dbReference>
<name>A0A1H9HFD9_FLAFI</name>
<keyword evidence="4" id="KW-0804">Transcription</keyword>
<dbReference type="GO" id="GO:0006352">
    <property type="term" value="P:DNA-templated transcription initiation"/>
    <property type="evidence" value="ECO:0007669"/>
    <property type="project" value="InterPro"/>
</dbReference>
<dbReference type="InterPro" id="IPR014284">
    <property type="entry name" value="RNA_pol_sigma-70_dom"/>
</dbReference>
<dbReference type="SUPFAM" id="SSF88659">
    <property type="entry name" value="Sigma3 and sigma4 domains of RNA polymerase sigma factors"/>
    <property type="match status" value="1"/>
</dbReference>
<dbReference type="InterPro" id="IPR013249">
    <property type="entry name" value="RNA_pol_sigma70_r4_t2"/>
</dbReference>
<dbReference type="InterPro" id="IPR013324">
    <property type="entry name" value="RNA_pol_sigma_r3/r4-like"/>
</dbReference>
<dbReference type="InterPro" id="IPR007627">
    <property type="entry name" value="RNA_pol_sigma70_r2"/>
</dbReference>
<feature type="domain" description="RNA polymerase sigma factor 70 region 4 type 2" evidence="6">
    <location>
        <begin position="113"/>
        <end position="161"/>
    </location>
</feature>
<dbReference type="OrthoDB" id="1056775at2"/>
<gene>
    <name evidence="7" type="ORF">SAMN05444355_103121</name>
</gene>
<evidence type="ECO:0000259" key="5">
    <source>
        <dbReference type="Pfam" id="PF04542"/>
    </source>
</evidence>
<dbReference type="AlphaFoldDB" id="A0A1H9HFD9"/>
<dbReference type="Pfam" id="PF08281">
    <property type="entry name" value="Sigma70_r4_2"/>
    <property type="match status" value="1"/>
</dbReference>
<evidence type="ECO:0000313" key="7">
    <source>
        <dbReference type="EMBL" id="SEQ61004.1"/>
    </source>
</evidence>
<accession>A0A1H9HFD9</accession>
<organism evidence="7 8">
    <name type="scientific">Flavobacterium frigoris</name>
    <dbReference type="NCBI Taxonomy" id="229204"/>
    <lineage>
        <taxon>Bacteria</taxon>
        <taxon>Pseudomonadati</taxon>
        <taxon>Bacteroidota</taxon>
        <taxon>Flavobacteriia</taxon>
        <taxon>Flavobacteriales</taxon>
        <taxon>Flavobacteriaceae</taxon>
        <taxon>Flavobacterium</taxon>
    </lineage>
</organism>
<keyword evidence="8" id="KW-1185">Reference proteome</keyword>
<proteinExistence type="inferred from homology"/>
<evidence type="ECO:0000256" key="1">
    <source>
        <dbReference type="ARBA" id="ARBA00010641"/>
    </source>
</evidence>